<feature type="transmembrane region" description="Helical" evidence="1">
    <location>
        <begin position="12"/>
        <end position="29"/>
    </location>
</feature>
<feature type="transmembrane region" description="Helical" evidence="1">
    <location>
        <begin position="114"/>
        <end position="135"/>
    </location>
</feature>
<name>A0A6J7EEY3_9ZZZZ</name>
<gene>
    <name evidence="2" type="ORF">UFOPK3444_01295</name>
</gene>
<evidence type="ECO:0000256" key="1">
    <source>
        <dbReference type="SAM" id="Phobius"/>
    </source>
</evidence>
<proteinExistence type="predicted"/>
<keyword evidence="1" id="KW-0812">Transmembrane</keyword>
<feature type="transmembrane region" description="Helical" evidence="1">
    <location>
        <begin position="83"/>
        <end position="102"/>
    </location>
</feature>
<organism evidence="2">
    <name type="scientific">freshwater metagenome</name>
    <dbReference type="NCBI Taxonomy" id="449393"/>
    <lineage>
        <taxon>unclassified sequences</taxon>
        <taxon>metagenomes</taxon>
        <taxon>ecological metagenomes</taxon>
    </lineage>
</organism>
<protein>
    <submittedName>
        <fullName evidence="2">Unannotated protein</fullName>
    </submittedName>
</protein>
<reference evidence="2" key="1">
    <citation type="submission" date="2020-05" db="EMBL/GenBank/DDBJ databases">
        <authorList>
            <person name="Chiriac C."/>
            <person name="Salcher M."/>
            <person name="Ghai R."/>
            <person name="Kavagutti S V."/>
        </authorList>
    </citation>
    <scope>NUCLEOTIDE SEQUENCE</scope>
</reference>
<keyword evidence="1" id="KW-1133">Transmembrane helix</keyword>
<sequence>MSFRLGRLRSEDYFLGILGAGLLWLLFAGDWLKSDLPNATPLSGWETLGIVRWLLLAVALLAVGVIPATAARRSASTALAFDVFLIVLAGLGFVIVLLNLIWPPDVLGATGVVVRGGLLGCALVGLIAATALMGLRNESRGNNPDPSAPVIDADQAAHDAHSLGQ</sequence>
<dbReference type="AlphaFoldDB" id="A0A6J7EEY3"/>
<accession>A0A6J7EEY3</accession>
<dbReference type="EMBL" id="CAFBLU010000026">
    <property type="protein sequence ID" value="CAB4879840.1"/>
    <property type="molecule type" value="Genomic_DNA"/>
</dbReference>
<evidence type="ECO:0000313" key="2">
    <source>
        <dbReference type="EMBL" id="CAB4879840.1"/>
    </source>
</evidence>
<keyword evidence="1" id="KW-0472">Membrane</keyword>
<feature type="transmembrane region" description="Helical" evidence="1">
    <location>
        <begin position="49"/>
        <end position="71"/>
    </location>
</feature>